<name>A0AAV9I0W6_9PEZI</name>
<keyword evidence="2" id="KW-0812">Transmembrane</keyword>
<feature type="non-terminal residue" evidence="3">
    <location>
        <position position="1"/>
    </location>
</feature>
<keyword evidence="4" id="KW-1185">Reference proteome</keyword>
<reference evidence="3" key="1">
    <citation type="journal article" date="2023" name="Mol. Phylogenet. Evol.">
        <title>Genome-scale phylogeny and comparative genomics of the fungal order Sordariales.</title>
        <authorList>
            <person name="Hensen N."/>
            <person name="Bonometti L."/>
            <person name="Westerberg I."/>
            <person name="Brannstrom I.O."/>
            <person name="Guillou S."/>
            <person name="Cros-Aarteil S."/>
            <person name="Calhoun S."/>
            <person name="Haridas S."/>
            <person name="Kuo A."/>
            <person name="Mondo S."/>
            <person name="Pangilinan J."/>
            <person name="Riley R."/>
            <person name="LaButti K."/>
            <person name="Andreopoulos B."/>
            <person name="Lipzen A."/>
            <person name="Chen C."/>
            <person name="Yan M."/>
            <person name="Daum C."/>
            <person name="Ng V."/>
            <person name="Clum A."/>
            <person name="Steindorff A."/>
            <person name="Ohm R.A."/>
            <person name="Martin F."/>
            <person name="Silar P."/>
            <person name="Natvig D.O."/>
            <person name="Lalanne C."/>
            <person name="Gautier V."/>
            <person name="Ament-Velasquez S.L."/>
            <person name="Kruys A."/>
            <person name="Hutchinson M.I."/>
            <person name="Powell A.J."/>
            <person name="Barry K."/>
            <person name="Miller A.N."/>
            <person name="Grigoriev I.V."/>
            <person name="Debuchy R."/>
            <person name="Gladieux P."/>
            <person name="Hiltunen Thoren M."/>
            <person name="Johannesson H."/>
        </authorList>
    </citation>
    <scope>NUCLEOTIDE SEQUENCE</scope>
    <source>
        <strain evidence="3">PSN324</strain>
    </source>
</reference>
<keyword evidence="2" id="KW-1133">Transmembrane helix</keyword>
<sequence>RILSRFGDALTLLSLLLGCEALIVWEFWRKQRSRRPRSLYASMSPPWPRSTKPDRELGRGASGGTIRTRDFARPSQVVAWQNMTPLNQATLRTLHSITVRLSTRKEGPGCWRRLCVCYSSDPCRAWNAAFEPPAHRV</sequence>
<dbReference type="EMBL" id="MU864939">
    <property type="protein sequence ID" value="KAK4465463.1"/>
    <property type="molecule type" value="Genomic_DNA"/>
</dbReference>
<evidence type="ECO:0000256" key="1">
    <source>
        <dbReference type="SAM" id="MobiDB-lite"/>
    </source>
</evidence>
<evidence type="ECO:0000256" key="2">
    <source>
        <dbReference type="SAM" id="Phobius"/>
    </source>
</evidence>
<dbReference type="AlphaFoldDB" id="A0AAV9I0W6"/>
<protein>
    <submittedName>
        <fullName evidence="3">Uncharacterized protein</fullName>
    </submittedName>
</protein>
<accession>A0AAV9I0W6</accession>
<feature type="non-terminal residue" evidence="3">
    <location>
        <position position="137"/>
    </location>
</feature>
<comment type="caution">
    <text evidence="3">The sequence shown here is derived from an EMBL/GenBank/DDBJ whole genome shotgun (WGS) entry which is preliminary data.</text>
</comment>
<evidence type="ECO:0000313" key="3">
    <source>
        <dbReference type="EMBL" id="KAK4465463.1"/>
    </source>
</evidence>
<organism evidence="3 4">
    <name type="scientific">Cladorrhinum samala</name>
    <dbReference type="NCBI Taxonomy" id="585594"/>
    <lineage>
        <taxon>Eukaryota</taxon>
        <taxon>Fungi</taxon>
        <taxon>Dikarya</taxon>
        <taxon>Ascomycota</taxon>
        <taxon>Pezizomycotina</taxon>
        <taxon>Sordariomycetes</taxon>
        <taxon>Sordariomycetidae</taxon>
        <taxon>Sordariales</taxon>
        <taxon>Podosporaceae</taxon>
        <taxon>Cladorrhinum</taxon>
    </lineage>
</organism>
<proteinExistence type="predicted"/>
<gene>
    <name evidence="3" type="ORF">QBC42DRAFT_13150</name>
</gene>
<keyword evidence="2" id="KW-0472">Membrane</keyword>
<feature type="transmembrane region" description="Helical" evidence="2">
    <location>
        <begin position="6"/>
        <end position="28"/>
    </location>
</feature>
<evidence type="ECO:0000313" key="4">
    <source>
        <dbReference type="Proteomes" id="UP001321749"/>
    </source>
</evidence>
<dbReference type="Proteomes" id="UP001321749">
    <property type="component" value="Unassembled WGS sequence"/>
</dbReference>
<reference evidence="3" key="2">
    <citation type="submission" date="2023-06" db="EMBL/GenBank/DDBJ databases">
        <authorList>
            <consortium name="Lawrence Berkeley National Laboratory"/>
            <person name="Mondo S.J."/>
            <person name="Hensen N."/>
            <person name="Bonometti L."/>
            <person name="Westerberg I."/>
            <person name="Brannstrom I.O."/>
            <person name="Guillou S."/>
            <person name="Cros-Aarteil S."/>
            <person name="Calhoun S."/>
            <person name="Haridas S."/>
            <person name="Kuo A."/>
            <person name="Pangilinan J."/>
            <person name="Riley R."/>
            <person name="Labutti K."/>
            <person name="Andreopoulos B."/>
            <person name="Lipzen A."/>
            <person name="Chen C."/>
            <person name="Yanf M."/>
            <person name="Daum C."/>
            <person name="Ng V."/>
            <person name="Clum A."/>
            <person name="Steindorff A."/>
            <person name="Ohm R."/>
            <person name="Martin F."/>
            <person name="Silar P."/>
            <person name="Natvig D."/>
            <person name="Lalanne C."/>
            <person name="Gautier V."/>
            <person name="Ament-Velasquez S.L."/>
            <person name="Kruys A."/>
            <person name="Hutchinson M.I."/>
            <person name="Powell A.J."/>
            <person name="Barry K."/>
            <person name="Miller A.N."/>
            <person name="Grigoriev I.V."/>
            <person name="Debuchy R."/>
            <person name="Gladieux P."/>
            <person name="Thoren M.H."/>
            <person name="Johannesson H."/>
        </authorList>
    </citation>
    <scope>NUCLEOTIDE SEQUENCE</scope>
    <source>
        <strain evidence="3">PSN324</strain>
    </source>
</reference>
<feature type="region of interest" description="Disordered" evidence="1">
    <location>
        <begin position="39"/>
        <end position="67"/>
    </location>
</feature>